<dbReference type="PANTHER" id="PTHR48047">
    <property type="entry name" value="GLYCOSYLTRANSFERASE"/>
    <property type="match status" value="1"/>
</dbReference>
<dbReference type="PROSITE" id="PS00375">
    <property type="entry name" value="UDPGT"/>
    <property type="match status" value="1"/>
</dbReference>
<organism evidence="6 7">
    <name type="scientific">Xanthoceras sorbifolium</name>
    <dbReference type="NCBI Taxonomy" id="99658"/>
    <lineage>
        <taxon>Eukaryota</taxon>
        <taxon>Viridiplantae</taxon>
        <taxon>Streptophyta</taxon>
        <taxon>Embryophyta</taxon>
        <taxon>Tracheophyta</taxon>
        <taxon>Spermatophyta</taxon>
        <taxon>Magnoliopsida</taxon>
        <taxon>eudicotyledons</taxon>
        <taxon>Gunneridae</taxon>
        <taxon>Pentapetalae</taxon>
        <taxon>rosids</taxon>
        <taxon>malvids</taxon>
        <taxon>Sapindales</taxon>
        <taxon>Sapindaceae</taxon>
        <taxon>Xanthoceroideae</taxon>
        <taxon>Xanthoceras</taxon>
    </lineage>
</organism>
<evidence type="ECO:0000256" key="5">
    <source>
        <dbReference type="RuleBase" id="RU362057"/>
    </source>
</evidence>
<dbReference type="PANTHER" id="PTHR48047:SF45">
    <property type="entry name" value="SCOPOLETIN GLUCOSYLTRANSFERASE-LIKE"/>
    <property type="match status" value="1"/>
</dbReference>
<keyword evidence="2 4" id="KW-0328">Glycosyltransferase</keyword>
<dbReference type="SUPFAM" id="SSF53756">
    <property type="entry name" value="UDP-Glycosyltransferase/glycogen phosphorylase"/>
    <property type="match status" value="1"/>
</dbReference>
<reference evidence="6 7" key="1">
    <citation type="submission" date="2021-02" db="EMBL/GenBank/DDBJ databases">
        <title>Plant Genome Project.</title>
        <authorList>
            <person name="Zhang R.-G."/>
        </authorList>
    </citation>
    <scope>NUCLEOTIDE SEQUENCE [LARGE SCALE GENOMIC DNA]</scope>
    <source>
        <tissue evidence="6">Leaves</tissue>
    </source>
</reference>
<dbReference type="InterPro" id="IPR002213">
    <property type="entry name" value="UDP_glucos_trans"/>
</dbReference>
<evidence type="ECO:0000256" key="1">
    <source>
        <dbReference type="ARBA" id="ARBA00009995"/>
    </source>
</evidence>
<comment type="similarity">
    <text evidence="1 4">Belongs to the UDP-glycosyltransferase family.</text>
</comment>
<keyword evidence="7" id="KW-1185">Reference proteome</keyword>
<dbReference type="InterPro" id="IPR035595">
    <property type="entry name" value="UDP_glycos_trans_CS"/>
</dbReference>
<evidence type="ECO:0000256" key="4">
    <source>
        <dbReference type="RuleBase" id="RU003718"/>
    </source>
</evidence>
<evidence type="ECO:0000313" key="6">
    <source>
        <dbReference type="EMBL" id="KAH7575295.1"/>
    </source>
</evidence>
<gene>
    <name evidence="6" type="ORF">JRO89_XS02G0077300</name>
</gene>
<dbReference type="Pfam" id="PF00201">
    <property type="entry name" value="UDPGT"/>
    <property type="match status" value="1"/>
</dbReference>
<keyword evidence="3 4" id="KW-0808">Transferase</keyword>
<evidence type="ECO:0000256" key="2">
    <source>
        <dbReference type="ARBA" id="ARBA00022676"/>
    </source>
</evidence>
<protein>
    <recommendedName>
        <fullName evidence="5">Glycosyltransferase</fullName>
        <ecNumber evidence="5">2.4.1.-</ecNumber>
    </recommendedName>
</protein>
<name>A0ABQ8IF88_9ROSI</name>
<accession>A0ABQ8IF88</accession>
<dbReference type="EMBL" id="JAFEMO010000002">
    <property type="protein sequence ID" value="KAH7575295.1"/>
    <property type="molecule type" value="Genomic_DNA"/>
</dbReference>
<evidence type="ECO:0000256" key="3">
    <source>
        <dbReference type="ARBA" id="ARBA00022679"/>
    </source>
</evidence>
<dbReference type="Gene3D" id="3.40.50.2000">
    <property type="entry name" value="Glycogen Phosphorylase B"/>
    <property type="match status" value="2"/>
</dbReference>
<sequence>MESEPNQLHILFFPHLAHGHMIPTIDMARLFARHGVKATIICTPLNAPLISKVIERDIQHGTEISIQIIKFPSVEAGLPEGCENLGSTTSPEMFNNFYKALGLLQQPLEQLLEECRPNCLVADVMFPWATEVASKLGIPRLIFHGTSYFAFCVFHSLRCYEPLNTISDFESFLVPGIPDQIKMTKSQQPNYFRGVEDEQTKLTNLAVQSEKTSYGVLVNSFYELEPAYSEHYRKVIGRKAWSIGPVSLCNRDTEDKALRGNTASIDGDKCLRWLELKKPNSVLYICFGSKFCFPASQLLEIAKGVEAAGKHFIWVMKDEENVNNQDKQEWLLEGFEKRVEGQGLIIRGWAPQVLILDHKAIGGFMTHCGWNSILESVTNGVPMITWPLYAEQFYNEKLVTDVLKIGVSIGTQECSRSIDAKKFILKKDDIERSVNQLMVGEEAEEMRGKAKALKEIAGRAVKEGGSSYSDLNALLEELRLNCPKNEQ</sequence>
<dbReference type="CDD" id="cd03784">
    <property type="entry name" value="GT1_Gtf-like"/>
    <property type="match status" value="1"/>
</dbReference>
<comment type="caution">
    <text evidence="6">The sequence shown here is derived from an EMBL/GenBank/DDBJ whole genome shotgun (WGS) entry which is preliminary data.</text>
</comment>
<evidence type="ECO:0000313" key="7">
    <source>
        <dbReference type="Proteomes" id="UP000827721"/>
    </source>
</evidence>
<dbReference type="EC" id="2.4.1.-" evidence="5"/>
<dbReference type="Proteomes" id="UP000827721">
    <property type="component" value="Unassembled WGS sequence"/>
</dbReference>
<proteinExistence type="inferred from homology"/>